<keyword evidence="6 8" id="KW-1133">Transmembrane helix</keyword>
<reference evidence="9" key="2">
    <citation type="journal article" date="2021" name="PeerJ">
        <title>Extensive microbial diversity within the chicken gut microbiome revealed by metagenomics and culture.</title>
        <authorList>
            <person name="Gilroy R."/>
            <person name="Ravi A."/>
            <person name="Getino M."/>
            <person name="Pursley I."/>
            <person name="Horton D.L."/>
            <person name="Alikhan N.F."/>
            <person name="Baker D."/>
            <person name="Gharbi K."/>
            <person name="Hall N."/>
            <person name="Watson M."/>
            <person name="Adriaenssens E.M."/>
            <person name="Foster-Nyarko E."/>
            <person name="Jarju S."/>
            <person name="Secka A."/>
            <person name="Antonio M."/>
            <person name="Oren A."/>
            <person name="Chaudhuri R.R."/>
            <person name="La Ragione R."/>
            <person name="Hildebrand F."/>
            <person name="Pallen M.J."/>
        </authorList>
    </citation>
    <scope>NUCLEOTIDE SEQUENCE</scope>
    <source>
        <strain evidence="9">CHK147-3167</strain>
    </source>
</reference>
<evidence type="ECO:0000256" key="6">
    <source>
        <dbReference type="ARBA" id="ARBA00022989"/>
    </source>
</evidence>
<evidence type="ECO:0000256" key="8">
    <source>
        <dbReference type="SAM" id="Phobius"/>
    </source>
</evidence>
<feature type="transmembrane region" description="Helical" evidence="8">
    <location>
        <begin position="137"/>
        <end position="156"/>
    </location>
</feature>
<dbReference type="NCBIfam" id="TIGR00882">
    <property type="entry name" value="2A0105"/>
    <property type="match status" value="1"/>
</dbReference>
<comment type="subcellular location">
    <subcellularLocation>
        <location evidence="1">Cell inner membrane</location>
        <topology evidence="1">Multi-pass membrane protein</topology>
    </subcellularLocation>
</comment>
<evidence type="ECO:0000256" key="3">
    <source>
        <dbReference type="ARBA" id="ARBA00022475"/>
    </source>
</evidence>
<feature type="transmembrane region" description="Helical" evidence="8">
    <location>
        <begin position="285"/>
        <end position="303"/>
    </location>
</feature>
<evidence type="ECO:0000313" key="9">
    <source>
        <dbReference type="EMBL" id="HIQ90185.1"/>
    </source>
</evidence>
<organism evidence="9 10">
    <name type="scientific">Candidatus Coprosoma intestinipullorum</name>
    <dbReference type="NCBI Taxonomy" id="2840752"/>
    <lineage>
        <taxon>Bacteria</taxon>
        <taxon>Bacillati</taxon>
        <taxon>Bacillota</taxon>
        <taxon>Bacillota incertae sedis</taxon>
        <taxon>Candidatus Coprosoma</taxon>
    </lineage>
</organism>
<evidence type="ECO:0000256" key="7">
    <source>
        <dbReference type="ARBA" id="ARBA00023136"/>
    </source>
</evidence>
<dbReference type="InterPro" id="IPR036259">
    <property type="entry name" value="MFS_trans_sf"/>
</dbReference>
<comment type="caution">
    <text evidence="9">The sequence shown here is derived from an EMBL/GenBank/DDBJ whole genome shotgun (WGS) entry which is preliminary data.</text>
</comment>
<protein>
    <submittedName>
        <fullName evidence="9">Oligosaccharide MFS transporter</fullName>
    </submittedName>
</protein>
<dbReference type="PANTHER" id="PTHR23522:SF10">
    <property type="entry name" value="3-PHENYLPROPIONIC ACID TRANSPORTER-RELATED"/>
    <property type="match status" value="1"/>
</dbReference>
<feature type="transmembrane region" description="Helical" evidence="8">
    <location>
        <begin position="67"/>
        <end position="88"/>
    </location>
</feature>
<keyword evidence="4" id="KW-0997">Cell inner membrane</keyword>
<dbReference type="GO" id="GO:0005886">
    <property type="term" value="C:plasma membrane"/>
    <property type="evidence" value="ECO:0007669"/>
    <property type="project" value="UniProtKB-SubCell"/>
</dbReference>
<feature type="transmembrane region" description="Helical" evidence="8">
    <location>
        <begin position="94"/>
        <end position="117"/>
    </location>
</feature>
<feature type="transmembrane region" description="Helical" evidence="8">
    <location>
        <begin position="309"/>
        <end position="331"/>
    </location>
</feature>
<dbReference type="SUPFAM" id="SSF103473">
    <property type="entry name" value="MFS general substrate transporter"/>
    <property type="match status" value="1"/>
</dbReference>
<gene>
    <name evidence="9" type="ORF">IAB27_00955</name>
</gene>
<dbReference type="PRINTS" id="PR00174">
    <property type="entry name" value="LACYSMPORT"/>
</dbReference>
<evidence type="ECO:0000256" key="2">
    <source>
        <dbReference type="ARBA" id="ARBA00022448"/>
    </source>
</evidence>
<dbReference type="NCBIfam" id="NF007077">
    <property type="entry name" value="PRK09528.1"/>
    <property type="match status" value="1"/>
</dbReference>
<keyword evidence="7 8" id="KW-0472">Membrane</keyword>
<dbReference type="Pfam" id="PF01306">
    <property type="entry name" value="LacY_symp"/>
    <property type="match status" value="1"/>
</dbReference>
<evidence type="ECO:0000313" key="10">
    <source>
        <dbReference type="Proteomes" id="UP000886786"/>
    </source>
</evidence>
<feature type="transmembrane region" description="Helical" evidence="8">
    <location>
        <begin position="39"/>
        <end position="58"/>
    </location>
</feature>
<keyword evidence="2" id="KW-0813">Transport</keyword>
<dbReference type="EMBL" id="DVFV01000022">
    <property type="protein sequence ID" value="HIQ90185.1"/>
    <property type="molecule type" value="Genomic_DNA"/>
</dbReference>
<keyword evidence="5 8" id="KW-0812">Transmembrane</keyword>
<evidence type="ECO:0000256" key="4">
    <source>
        <dbReference type="ARBA" id="ARBA00022519"/>
    </source>
</evidence>
<dbReference type="GO" id="GO:0030395">
    <property type="term" value="F:lactose binding"/>
    <property type="evidence" value="ECO:0007669"/>
    <property type="project" value="TreeGrafter"/>
</dbReference>
<dbReference type="GO" id="GO:0015528">
    <property type="term" value="F:lactose:proton symporter activity"/>
    <property type="evidence" value="ECO:0007669"/>
    <property type="project" value="TreeGrafter"/>
</dbReference>
<feature type="transmembrane region" description="Helical" evidence="8">
    <location>
        <begin position="375"/>
        <end position="392"/>
    </location>
</feature>
<reference evidence="9" key="1">
    <citation type="submission" date="2020-10" db="EMBL/GenBank/DDBJ databases">
        <authorList>
            <person name="Gilroy R."/>
        </authorList>
    </citation>
    <scope>NUCLEOTIDE SEQUENCE</scope>
    <source>
        <strain evidence="9">CHK147-3167</strain>
    </source>
</reference>
<evidence type="ECO:0000256" key="5">
    <source>
        <dbReference type="ARBA" id="ARBA00022692"/>
    </source>
</evidence>
<name>A0A9D0ZQ43_9FIRM</name>
<feature type="transmembrane region" description="Helical" evidence="8">
    <location>
        <begin position="162"/>
        <end position="179"/>
    </location>
</feature>
<dbReference type="AlphaFoldDB" id="A0A9D0ZQ43"/>
<dbReference type="PANTHER" id="PTHR23522">
    <property type="entry name" value="BLL5896 PROTEIN"/>
    <property type="match status" value="1"/>
</dbReference>
<dbReference type="InterPro" id="IPR000576">
    <property type="entry name" value="LacY/RafB_perm_fam"/>
</dbReference>
<dbReference type="Proteomes" id="UP000886786">
    <property type="component" value="Unassembled WGS sequence"/>
</dbReference>
<evidence type="ECO:0000256" key="1">
    <source>
        <dbReference type="ARBA" id="ARBA00004429"/>
    </source>
</evidence>
<feature type="transmembrane region" description="Helical" evidence="8">
    <location>
        <begin position="215"/>
        <end position="232"/>
    </location>
</feature>
<proteinExistence type="predicted"/>
<keyword evidence="3" id="KW-1003">Cell membrane</keyword>
<feature type="transmembrane region" description="Helical" evidence="8">
    <location>
        <begin position="343"/>
        <end position="363"/>
    </location>
</feature>
<dbReference type="Gene3D" id="1.20.1250.20">
    <property type="entry name" value="MFS general substrate transporter like domains"/>
    <property type="match status" value="2"/>
</dbReference>
<accession>A0A9D0ZQ43</accession>
<sequence length="409" mass="46293">MSIMLMLFFASWAIWWSFFQIWLTSESNGLGLSGSSVGTIYSTNSLVTLVLMFFYGVFQDKLVIKRTLLIFCSTLSVLVGPFFVWFYGPLIESNFILALILGSLFLSAGFLSASGIYEAVAERFSRFFDFKYGQARAWGSFGYAISALAAGFLFVINPSLNFWLGSILGLILLLILVFWKSKDEKNIEEAAKNEDSEASAPKLKDMLNLLKVKDVWVIIVFIMFTWSFYTIYDQQMFPDFYTKLFSSPEVGQQMYGTLNSIQVFFEALMMAVVPIIMMKMGVKKTLILGVTVMFFRIGLSAVFDDPIIISIVKMLHALEVPLFILPMFRYITLHFDIKLSATLYMVGFQIAAQIGLVILSTPLGILRDHIGYDKTFFVIITIILVAGTFATFQLKNDNQDVYGEPFIKK</sequence>
<feature type="transmembrane region" description="Helical" evidence="8">
    <location>
        <begin position="252"/>
        <end position="273"/>
    </location>
</feature>